<organism evidence="1">
    <name type="scientific">marine sediment metagenome</name>
    <dbReference type="NCBI Taxonomy" id="412755"/>
    <lineage>
        <taxon>unclassified sequences</taxon>
        <taxon>metagenomes</taxon>
        <taxon>ecological metagenomes</taxon>
    </lineage>
</organism>
<comment type="caution">
    <text evidence="1">The sequence shown here is derived from an EMBL/GenBank/DDBJ whole genome shotgun (WGS) entry which is preliminary data.</text>
</comment>
<sequence length="64" mass="7596">MQTHGYLIVNKQKILVLVRDKKYSRILKLRFSGTDGNFFEDESYFLTKNKNIFNKLLAEEVINI</sequence>
<proteinExistence type="predicted"/>
<reference evidence="1" key="1">
    <citation type="journal article" date="2014" name="Front. Microbiol.">
        <title>High frequency of phylogenetically diverse reductive dehalogenase-homologous genes in deep subseafloor sedimentary metagenomes.</title>
        <authorList>
            <person name="Kawai M."/>
            <person name="Futagami T."/>
            <person name="Toyoda A."/>
            <person name="Takaki Y."/>
            <person name="Nishi S."/>
            <person name="Hori S."/>
            <person name="Arai W."/>
            <person name="Tsubouchi T."/>
            <person name="Morono Y."/>
            <person name="Uchiyama I."/>
            <person name="Ito T."/>
            <person name="Fujiyama A."/>
            <person name="Inagaki F."/>
            <person name="Takami H."/>
        </authorList>
    </citation>
    <scope>NUCLEOTIDE SEQUENCE</scope>
    <source>
        <strain evidence="1">Expedition CK06-06</strain>
    </source>
</reference>
<accession>X1HW08</accession>
<dbReference type="AlphaFoldDB" id="X1HW08"/>
<gene>
    <name evidence="1" type="ORF">S03H2_51482</name>
</gene>
<dbReference type="EMBL" id="BARU01032664">
    <property type="protein sequence ID" value="GAH73647.1"/>
    <property type="molecule type" value="Genomic_DNA"/>
</dbReference>
<name>X1HW08_9ZZZZ</name>
<evidence type="ECO:0000313" key="1">
    <source>
        <dbReference type="EMBL" id="GAH73647.1"/>
    </source>
</evidence>
<protein>
    <submittedName>
        <fullName evidence="1">Uncharacterized protein</fullName>
    </submittedName>
</protein>